<evidence type="ECO:0000256" key="5">
    <source>
        <dbReference type="ARBA" id="ARBA00022598"/>
    </source>
</evidence>
<dbReference type="SUPFAM" id="SSF48163">
    <property type="entry name" value="An anticodon-binding domain of class I aminoacyl-tRNA synthetases"/>
    <property type="match status" value="1"/>
</dbReference>
<dbReference type="PANTHER" id="PTHR43311">
    <property type="entry name" value="GLUTAMATE--TRNA LIGASE"/>
    <property type="match status" value="1"/>
</dbReference>
<dbReference type="InterPro" id="IPR014729">
    <property type="entry name" value="Rossmann-like_a/b/a_fold"/>
</dbReference>
<keyword evidence="4 10" id="KW-0963">Cytoplasm</keyword>
<evidence type="ECO:0000256" key="1">
    <source>
        <dbReference type="ARBA" id="ARBA00004496"/>
    </source>
</evidence>
<name>A0A4S2GWD0_9PROT</name>
<evidence type="ECO:0000259" key="11">
    <source>
        <dbReference type="Pfam" id="PF00749"/>
    </source>
</evidence>
<comment type="catalytic activity">
    <reaction evidence="10">
        <text>tRNA(Glu) + L-glutamate + ATP = L-glutamyl-tRNA(Glu) + AMP + diphosphate</text>
        <dbReference type="Rhea" id="RHEA:23540"/>
        <dbReference type="Rhea" id="RHEA-COMP:9663"/>
        <dbReference type="Rhea" id="RHEA-COMP:9680"/>
        <dbReference type="ChEBI" id="CHEBI:29985"/>
        <dbReference type="ChEBI" id="CHEBI:30616"/>
        <dbReference type="ChEBI" id="CHEBI:33019"/>
        <dbReference type="ChEBI" id="CHEBI:78442"/>
        <dbReference type="ChEBI" id="CHEBI:78520"/>
        <dbReference type="ChEBI" id="CHEBI:456215"/>
        <dbReference type="EC" id="6.1.1.17"/>
    </reaction>
</comment>
<evidence type="ECO:0000256" key="10">
    <source>
        <dbReference type="HAMAP-Rule" id="MF_00022"/>
    </source>
</evidence>
<dbReference type="GO" id="GO:0005524">
    <property type="term" value="F:ATP binding"/>
    <property type="evidence" value="ECO:0007669"/>
    <property type="project" value="UniProtKB-UniRule"/>
</dbReference>
<dbReference type="FunFam" id="3.40.50.620:FF:000007">
    <property type="entry name" value="Glutamate--tRNA ligase"/>
    <property type="match status" value="1"/>
</dbReference>
<comment type="subunit">
    <text evidence="3 10">Monomer.</text>
</comment>
<dbReference type="InterPro" id="IPR020751">
    <property type="entry name" value="aa-tRNA-synth_I_codon-bd_sub2"/>
</dbReference>
<dbReference type="InterPro" id="IPR033910">
    <property type="entry name" value="GluRS_core"/>
</dbReference>
<dbReference type="Gene3D" id="1.10.10.350">
    <property type="match status" value="1"/>
</dbReference>
<dbReference type="Proteomes" id="UP000308054">
    <property type="component" value="Unassembled WGS sequence"/>
</dbReference>
<dbReference type="PANTHER" id="PTHR43311:SF2">
    <property type="entry name" value="GLUTAMATE--TRNA LIGASE, MITOCHONDRIAL-RELATED"/>
    <property type="match status" value="1"/>
</dbReference>
<evidence type="ECO:0000256" key="3">
    <source>
        <dbReference type="ARBA" id="ARBA00011245"/>
    </source>
</evidence>
<feature type="domain" description="Aminoacyl-tRNA synthetase class I anticodon-binding" evidence="12">
    <location>
        <begin position="346"/>
        <end position="477"/>
    </location>
</feature>
<dbReference type="Gene3D" id="3.40.50.620">
    <property type="entry name" value="HUPs"/>
    <property type="match status" value="1"/>
</dbReference>
<evidence type="ECO:0000256" key="6">
    <source>
        <dbReference type="ARBA" id="ARBA00022741"/>
    </source>
</evidence>
<organism evidence="13 14">
    <name type="scientific">Marinicauda algicola</name>
    <dbReference type="NCBI Taxonomy" id="2029849"/>
    <lineage>
        <taxon>Bacteria</taxon>
        <taxon>Pseudomonadati</taxon>
        <taxon>Pseudomonadota</taxon>
        <taxon>Alphaproteobacteria</taxon>
        <taxon>Maricaulales</taxon>
        <taxon>Maricaulaceae</taxon>
        <taxon>Marinicauda</taxon>
    </lineage>
</organism>
<dbReference type="NCBIfam" id="TIGR00464">
    <property type="entry name" value="gltX_bact"/>
    <property type="match status" value="1"/>
</dbReference>
<feature type="domain" description="Glutamyl/glutaminyl-tRNA synthetase class Ib catalytic" evidence="11">
    <location>
        <begin position="20"/>
        <end position="318"/>
    </location>
</feature>
<dbReference type="GO" id="GO:0008270">
    <property type="term" value="F:zinc ion binding"/>
    <property type="evidence" value="ECO:0007669"/>
    <property type="project" value="InterPro"/>
</dbReference>
<comment type="similarity">
    <text evidence="2 10">Belongs to the class-I aminoacyl-tRNA synthetase family. Glutamate--tRNA ligase type 1 subfamily.</text>
</comment>
<dbReference type="InterPro" id="IPR000924">
    <property type="entry name" value="Glu/Gln-tRNA-synth"/>
</dbReference>
<dbReference type="GO" id="GO:0004818">
    <property type="term" value="F:glutamate-tRNA ligase activity"/>
    <property type="evidence" value="ECO:0007669"/>
    <property type="project" value="UniProtKB-UniRule"/>
</dbReference>
<accession>A0A4S2GWD0</accession>
<evidence type="ECO:0000313" key="13">
    <source>
        <dbReference type="EMBL" id="TGY87420.1"/>
    </source>
</evidence>
<keyword evidence="6 10" id="KW-0547">Nucleotide-binding</keyword>
<dbReference type="EC" id="6.1.1.17" evidence="10"/>
<comment type="caution">
    <text evidence="13">The sequence shown here is derived from an EMBL/GenBank/DDBJ whole genome shotgun (WGS) entry which is preliminary data.</text>
</comment>
<dbReference type="InterPro" id="IPR020058">
    <property type="entry name" value="Glu/Gln-tRNA-synth_Ib_cat-dom"/>
</dbReference>
<dbReference type="GO" id="GO:0005829">
    <property type="term" value="C:cytosol"/>
    <property type="evidence" value="ECO:0007669"/>
    <property type="project" value="TreeGrafter"/>
</dbReference>
<dbReference type="EMBL" id="SRXW01000006">
    <property type="protein sequence ID" value="TGY87420.1"/>
    <property type="molecule type" value="Genomic_DNA"/>
</dbReference>
<feature type="binding site" evidence="10">
    <location>
        <position position="255"/>
    </location>
    <ligand>
        <name>ATP</name>
        <dbReference type="ChEBI" id="CHEBI:30616"/>
    </ligand>
</feature>
<dbReference type="SUPFAM" id="SSF52374">
    <property type="entry name" value="Nucleotidylyl transferase"/>
    <property type="match status" value="1"/>
</dbReference>
<keyword evidence="8 10" id="KW-0648">Protein biosynthesis</keyword>
<evidence type="ECO:0000256" key="9">
    <source>
        <dbReference type="ARBA" id="ARBA00023146"/>
    </source>
</evidence>
<proteinExistence type="inferred from homology"/>
<dbReference type="InterPro" id="IPR004527">
    <property type="entry name" value="Glu-tRNA-ligase_bac/mito"/>
</dbReference>
<sequence>MNRLPPQRSKISQVQQSQTVITRFAPSPTGYLHIGGARTALFCSLFARHHGGQFKLRIEDTDRARSTDAAIEAIIDGLRWLGLDWDGEPVSQFARVERHREAVNALLARGRAFKCFCTPEEVEALREEAFKEGRALRSPWRDRDASGAPAGAAYTVRFRAPETGVTIQDEVQGEVRWAAKEFDDLVLLRADGTPTYNLAVVVDDHDMGVTHIIRGDDHLTNAARQYQIYEALGWDVPVFAHIPLIHGPDGKKLSKRHGALGVEAYRDMGYLPEGLRNYLLRLGWAKGDKELFTDEEMVQAFDLDGLNKAPARLDFDKMASVNAFHMKRADDDRLTALLFERLEAREGLRTDEAARAWVRAAMGLLKERAKTLAELEEQVYFLLRPRPIALEGKSAKALDDEARARLSRLREVLARHGDWNEPELGAALKRFAEDEEVGFGKVGMPLRAALTGGAPAPDMSFVLAVLGKEESLARLDDQV</sequence>
<dbReference type="InterPro" id="IPR049940">
    <property type="entry name" value="GluQ/Sye"/>
</dbReference>
<feature type="short sequence motif" description="'KMSKS' region" evidence="10">
    <location>
        <begin position="252"/>
        <end position="256"/>
    </location>
</feature>
<dbReference type="InterPro" id="IPR008925">
    <property type="entry name" value="aa_tRNA-synth_I_cd-bd_sf"/>
</dbReference>
<keyword evidence="9 10" id="KW-0030">Aminoacyl-tRNA synthetase</keyword>
<evidence type="ECO:0000256" key="4">
    <source>
        <dbReference type="ARBA" id="ARBA00022490"/>
    </source>
</evidence>
<evidence type="ECO:0000256" key="7">
    <source>
        <dbReference type="ARBA" id="ARBA00022840"/>
    </source>
</evidence>
<dbReference type="Pfam" id="PF00749">
    <property type="entry name" value="tRNA-synt_1c"/>
    <property type="match status" value="1"/>
</dbReference>
<dbReference type="PRINTS" id="PR00987">
    <property type="entry name" value="TRNASYNTHGLU"/>
</dbReference>
<dbReference type="CDD" id="cd00808">
    <property type="entry name" value="GluRS_core"/>
    <property type="match status" value="1"/>
</dbReference>
<feature type="short sequence motif" description="'HIGH' region" evidence="10">
    <location>
        <begin position="26"/>
        <end position="36"/>
    </location>
</feature>
<evidence type="ECO:0000256" key="8">
    <source>
        <dbReference type="ARBA" id="ARBA00022917"/>
    </source>
</evidence>
<evidence type="ECO:0000313" key="14">
    <source>
        <dbReference type="Proteomes" id="UP000308054"/>
    </source>
</evidence>
<dbReference type="AlphaFoldDB" id="A0A4S2GWD0"/>
<comment type="function">
    <text evidence="10">Catalyzes the attachment of glutamate to tRNA(Glu) in a two-step reaction: glutamate is first activated by ATP to form Glu-AMP and then transferred to the acceptor end of tRNA(Glu).</text>
</comment>
<dbReference type="InterPro" id="IPR045462">
    <property type="entry name" value="aa-tRNA-synth_I_cd-bd"/>
</dbReference>
<dbReference type="OrthoDB" id="9807503at2"/>
<dbReference type="PROSITE" id="PS00178">
    <property type="entry name" value="AA_TRNA_LIGASE_I"/>
    <property type="match status" value="1"/>
</dbReference>
<keyword evidence="5 10" id="KW-0436">Ligase</keyword>
<evidence type="ECO:0000256" key="2">
    <source>
        <dbReference type="ARBA" id="ARBA00007894"/>
    </source>
</evidence>
<reference evidence="13 14" key="1">
    <citation type="journal article" date="2017" name="Int. J. Syst. Evol. Microbiol.">
        <title>Marinicauda algicola sp. nov., isolated from a marine red alga Rhodosorus marinus.</title>
        <authorList>
            <person name="Jeong S.E."/>
            <person name="Jeon S.H."/>
            <person name="Chun B.H."/>
            <person name="Kim D.W."/>
            <person name="Jeon C.O."/>
        </authorList>
    </citation>
    <scope>NUCLEOTIDE SEQUENCE [LARGE SCALE GENOMIC DNA]</scope>
    <source>
        <strain evidence="13 14">JCM 31718</strain>
    </source>
</reference>
<dbReference type="RefSeq" id="WP_135997394.1">
    <property type="nucleotide sequence ID" value="NZ_CP071057.1"/>
</dbReference>
<protein>
    <recommendedName>
        <fullName evidence="10">Glutamate--tRNA ligase</fullName>
        <ecNumber evidence="10">6.1.1.17</ecNumber>
    </recommendedName>
    <alternativeName>
        <fullName evidence="10">Glutamyl-tRNA synthetase</fullName>
        <shortName evidence="10">GluRS</shortName>
    </alternativeName>
</protein>
<gene>
    <name evidence="10" type="primary">gltX</name>
    <name evidence="13" type="ORF">E5163_15250</name>
</gene>
<evidence type="ECO:0000259" key="12">
    <source>
        <dbReference type="Pfam" id="PF19269"/>
    </source>
</evidence>
<keyword evidence="7 10" id="KW-0067">ATP-binding</keyword>
<dbReference type="HAMAP" id="MF_00022">
    <property type="entry name" value="Glu_tRNA_synth_type1"/>
    <property type="match status" value="1"/>
</dbReference>
<dbReference type="InterPro" id="IPR001412">
    <property type="entry name" value="aa-tRNA-synth_I_CS"/>
</dbReference>
<dbReference type="GO" id="GO:0006424">
    <property type="term" value="P:glutamyl-tRNA aminoacylation"/>
    <property type="evidence" value="ECO:0007669"/>
    <property type="project" value="UniProtKB-UniRule"/>
</dbReference>
<dbReference type="GO" id="GO:0000049">
    <property type="term" value="F:tRNA binding"/>
    <property type="evidence" value="ECO:0007669"/>
    <property type="project" value="InterPro"/>
</dbReference>
<comment type="subcellular location">
    <subcellularLocation>
        <location evidence="1 10">Cytoplasm</location>
    </subcellularLocation>
</comment>
<dbReference type="Pfam" id="PF19269">
    <property type="entry name" value="Anticodon_2"/>
    <property type="match status" value="1"/>
</dbReference>
<keyword evidence="14" id="KW-1185">Reference proteome</keyword>
<comment type="caution">
    <text evidence="10">Lacks conserved residue(s) required for the propagation of feature annotation.</text>
</comment>